<evidence type="ECO:0000313" key="1">
    <source>
        <dbReference type="Proteomes" id="UP001732780"/>
    </source>
</evidence>
<name>A0AC58RJN4_CAMBA</name>
<dbReference type="Proteomes" id="UP001732780">
    <property type="component" value="Chromosome 14"/>
</dbReference>
<accession>A0AC58RJN4</accession>
<keyword evidence="1" id="KW-1185">Reference proteome</keyword>
<protein>
    <submittedName>
        <fullName evidence="2">Uncharacterized protein LOC141579801</fullName>
    </submittedName>
</protein>
<dbReference type="RefSeq" id="XP_074234734.1">
    <property type="nucleotide sequence ID" value="XM_074378633.1"/>
</dbReference>
<proteinExistence type="predicted"/>
<gene>
    <name evidence="2" type="primary">LOC141579801</name>
</gene>
<evidence type="ECO:0000313" key="2">
    <source>
        <dbReference type="RefSeq" id="XP_074234734.1"/>
    </source>
</evidence>
<organism evidence="1 2">
    <name type="scientific">Camelus bactrianus</name>
    <name type="common">Bactrian camel</name>
    <dbReference type="NCBI Taxonomy" id="9837"/>
    <lineage>
        <taxon>Eukaryota</taxon>
        <taxon>Metazoa</taxon>
        <taxon>Chordata</taxon>
        <taxon>Craniata</taxon>
        <taxon>Vertebrata</taxon>
        <taxon>Euteleostomi</taxon>
        <taxon>Mammalia</taxon>
        <taxon>Eutheria</taxon>
        <taxon>Laurasiatheria</taxon>
        <taxon>Artiodactyla</taxon>
        <taxon>Tylopoda</taxon>
        <taxon>Camelidae</taxon>
        <taxon>Camelus</taxon>
    </lineage>
</organism>
<reference evidence="2" key="1">
    <citation type="submission" date="2025-08" db="UniProtKB">
        <authorList>
            <consortium name="RefSeq"/>
        </authorList>
    </citation>
    <scope>IDENTIFICATION</scope>
    <source>
        <tissue evidence="2">Blood</tissue>
    </source>
</reference>
<sequence>MSLGQKRWALHSVLRTDVRIPVTELEACFQAVRVLGIQKRSLEASEFLQNAVYIHLRQNPERIAGPPAHGQSVSAGPRVGSSSSEPGISPKGFSALSPGRPLAPARGRCLWLWKCKCFCRSRAAAHRRVLQSTRTAGWWRRGSRTSLSHSSYCPSPSAWTVHPTSLGTRSSCSASHLRRRTSWDWTQTAGSPVCISSHSRLPHPPPAPRSHSSLSVDLPVLEISCKSSHFIIWEAGARNSGRDPGRHLTVLRDDSHSDTGSEDTCSKVK</sequence>